<organism evidence="2 3">
    <name type="scientific">Candidatus Butyricicoccus avistercoris</name>
    <dbReference type="NCBI Taxonomy" id="2838518"/>
    <lineage>
        <taxon>Bacteria</taxon>
        <taxon>Bacillati</taxon>
        <taxon>Bacillota</taxon>
        <taxon>Clostridia</taxon>
        <taxon>Eubacteriales</taxon>
        <taxon>Butyricicoccaceae</taxon>
        <taxon>Butyricicoccus</taxon>
    </lineage>
</organism>
<feature type="compositionally biased region" description="Low complexity" evidence="1">
    <location>
        <begin position="29"/>
        <end position="38"/>
    </location>
</feature>
<name>A0A9D1TJ96_9FIRM</name>
<accession>A0A9D1TJ96</accession>
<dbReference type="AlphaFoldDB" id="A0A9D1TJ96"/>
<evidence type="ECO:0000313" key="3">
    <source>
        <dbReference type="Proteomes" id="UP000886808"/>
    </source>
</evidence>
<proteinExistence type="predicted"/>
<feature type="region of interest" description="Disordered" evidence="1">
    <location>
        <begin position="26"/>
        <end position="46"/>
    </location>
</feature>
<dbReference type="EMBL" id="DXIE01000046">
    <property type="protein sequence ID" value="HIV62790.1"/>
    <property type="molecule type" value="Genomic_DNA"/>
</dbReference>
<protein>
    <submittedName>
        <fullName evidence="2">Uncharacterized protein</fullName>
    </submittedName>
</protein>
<sequence length="125" mass="13518">MEDMLSSLLSDPEKLQQAISVASSFLGGEQENQNQQNNSVNTDFDDPSLMLMQKAMPVISQIAQSGQSAVSYEKRQLLHAVKPFVSEPIQSQIDHAIRLVGMAQMAKTALHQFGGSNNNGGATDV</sequence>
<reference evidence="2" key="1">
    <citation type="journal article" date="2021" name="PeerJ">
        <title>Extensive microbial diversity within the chicken gut microbiome revealed by metagenomics and culture.</title>
        <authorList>
            <person name="Gilroy R."/>
            <person name="Ravi A."/>
            <person name="Getino M."/>
            <person name="Pursley I."/>
            <person name="Horton D.L."/>
            <person name="Alikhan N.F."/>
            <person name="Baker D."/>
            <person name="Gharbi K."/>
            <person name="Hall N."/>
            <person name="Watson M."/>
            <person name="Adriaenssens E.M."/>
            <person name="Foster-Nyarko E."/>
            <person name="Jarju S."/>
            <person name="Secka A."/>
            <person name="Antonio M."/>
            <person name="Oren A."/>
            <person name="Chaudhuri R.R."/>
            <person name="La Ragione R."/>
            <person name="Hildebrand F."/>
            <person name="Pallen M.J."/>
        </authorList>
    </citation>
    <scope>NUCLEOTIDE SEQUENCE</scope>
    <source>
        <strain evidence="2">CHK193-4272</strain>
    </source>
</reference>
<reference evidence="2" key="2">
    <citation type="submission" date="2021-04" db="EMBL/GenBank/DDBJ databases">
        <authorList>
            <person name="Gilroy R."/>
        </authorList>
    </citation>
    <scope>NUCLEOTIDE SEQUENCE</scope>
    <source>
        <strain evidence="2">CHK193-4272</strain>
    </source>
</reference>
<evidence type="ECO:0000256" key="1">
    <source>
        <dbReference type="SAM" id="MobiDB-lite"/>
    </source>
</evidence>
<gene>
    <name evidence="2" type="ORF">H9746_08135</name>
</gene>
<dbReference type="Proteomes" id="UP000886808">
    <property type="component" value="Unassembled WGS sequence"/>
</dbReference>
<comment type="caution">
    <text evidence="2">The sequence shown here is derived from an EMBL/GenBank/DDBJ whole genome shotgun (WGS) entry which is preliminary data.</text>
</comment>
<evidence type="ECO:0000313" key="2">
    <source>
        <dbReference type="EMBL" id="HIV62790.1"/>
    </source>
</evidence>